<sequence length="202" mass="22634">MTVQMPGIAGFDKSLLQKTETKITAADGKVFLERKESNGSYIKSVQDQLSPGMVIDNKPDLQMAQLRHSLFVSSQDPAVDKGLLHKHGVTHILNVAGLPNFFPNDFQYMSLMLYDTPEFKICDVFQDCFSFINTALDNGGKVLIHCNAGVSRSVTILLAYIMSTERVGLSKIYNELKQIRPQVRPNDGFMKQLKEFETSLNL</sequence>
<organism evidence="3">
    <name type="scientific">Phallusia mammillata</name>
    <dbReference type="NCBI Taxonomy" id="59560"/>
    <lineage>
        <taxon>Eukaryota</taxon>
        <taxon>Metazoa</taxon>
        <taxon>Chordata</taxon>
        <taxon>Tunicata</taxon>
        <taxon>Ascidiacea</taxon>
        <taxon>Phlebobranchia</taxon>
        <taxon>Ascidiidae</taxon>
        <taxon>Phallusia</taxon>
    </lineage>
</organism>
<name>A0A6F9DC75_9ASCI</name>
<proteinExistence type="evidence at transcript level"/>
<dbReference type="InterPro" id="IPR000340">
    <property type="entry name" value="Dual-sp_phosphatase_cat-dom"/>
</dbReference>
<dbReference type="InterPro" id="IPR029021">
    <property type="entry name" value="Prot-tyrosine_phosphatase-like"/>
</dbReference>
<dbReference type="Gene3D" id="3.90.190.10">
    <property type="entry name" value="Protein tyrosine phosphatase superfamily"/>
    <property type="match status" value="1"/>
</dbReference>
<evidence type="ECO:0000259" key="2">
    <source>
        <dbReference type="PROSITE" id="PS50056"/>
    </source>
</evidence>
<dbReference type="Pfam" id="PF00782">
    <property type="entry name" value="DSPc"/>
    <property type="match status" value="1"/>
</dbReference>
<dbReference type="InterPro" id="IPR000387">
    <property type="entry name" value="Tyr_Pase_dom"/>
</dbReference>
<dbReference type="GO" id="GO:0005737">
    <property type="term" value="C:cytoplasm"/>
    <property type="evidence" value="ECO:0007669"/>
    <property type="project" value="TreeGrafter"/>
</dbReference>
<keyword evidence="3" id="KW-0560">Oxidoreductase</keyword>
<dbReference type="PANTHER" id="PTHR46377">
    <property type="entry name" value="DUAL SPECIFICITY PROTEIN PHOSPHATASE 19"/>
    <property type="match status" value="1"/>
</dbReference>
<dbReference type="PROSITE" id="PS50054">
    <property type="entry name" value="TYR_PHOSPHATASE_DUAL"/>
    <property type="match status" value="1"/>
</dbReference>
<dbReference type="GO" id="GO:0016491">
    <property type="term" value="F:oxidoreductase activity"/>
    <property type="evidence" value="ECO:0007669"/>
    <property type="project" value="UniProtKB-KW"/>
</dbReference>
<evidence type="ECO:0000313" key="3">
    <source>
        <dbReference type="EMBL" id="CAB3240197.1"/>
    </source>
</evidence>
<dbReference type="AlphaFoldDB" id="A0A6F9DC75"/>
<dbReference type="PANTHER" id="PTHR46377:SF1">
    <property type="entry name" value="DUAL SPECIFICITY PROTEIN PHOSPHATASE 19"/>
    <property type="match status" value="1"/>
</dbReference>
<feature type="domain" description="Tyrosine-protein phosphatase" evidence="1">
    <location>
        <begin position="62"/>
        <end position="202"/>
    </location>
</feature>
<gene>
    <name evidence="3" type="primary">Dusp19</name>
</gene>
<accession>A0A6F9DC75</accession>
<dbReference type="GO" id="GO:0008579">
    <property type="term" value="F:JUN kinase phosphatase activity"/>
    <property type="evidence" value="ECO:0007669"/>
    <property type="project" value="TreeGrafter"/>
</dbReference>
<dbReference type="EMBL" id="LR784681">
    <property type="protein sequence ID" value="CAB3240197.1"/>
    <property type="molecule type" value="mRNA"/>
</dbReference>
<reference evidence="3" key="1">
    <citation type="submission" date="2020-04" db="EMBL/GenBank/DDBJ databases">
        <authorList>
            <person name="Neveu A P."/>
        </authorList>
    </citation>
    <scope>NUCLEOTIDE SEQUENCE</scope>
    <source>
        <tissue evidence="3">Whole embryo</tissue>
    </source>
</reference>
<dbReference type="SUPFAM" id="SSF52799">
    <property type="entry name" value="(Phosphotyrosine protein) phosphatases II"/>
    <property type="match status" value="1"/>
</dbReference>
<evidence type="ECO:0000259" key="1">
    <source>
        <dbReference type="PROSITE" id="PS50054"/>
    </source>
</evidence>
<dbReference type="InterPro" id="IPR020422">
    <property type="entry name" value="TYR_PHOSPHATASE_DUAL_dom"/>
</dbReference>
<protein>
    <submittedName>
        <fullName evidence="3">DUSP dual specificity phosphatase</fullName>
    </submittedName>
</protein>
<dbReference type="SMART" id="SM00195">
    <property type="entry name" value="DSPc"/>
    <property type="match status" value="1"/>
</dbReference>
<dbReference type="PROSITE" id="PS50056">
    <property type="entry name" value="TYR_PHOSPHATASE_2"/>
    <property type="match status" value="1"/>
</dbReference>
<feature type="domain" description="Tyrosine specific protein phosphatases" evidence="2">
    <location>
        <begin position="126"/>
        <end position="181"/>
    </location>
</feature>